<dbReference type="PANTHER" id="PTHR34322:SF2">
    <property type="entry name" value="TRANSPOSASE IS200-LIKE DOMAIN-CONTAINING PROTEIN"/>
    <property type="match status" value="1"/>
</dbReference>
<dbReference type="Gene3D" id="3.30.70.1290">
    <property type="entry name" value="Transposase IS200-like"/>
    <property type="match status" value="1"/>
</dbReference>
<dbReference type="GO" id="GO:0003677">
    <property type="term" value="F:DNA binding"/>
    <property type="evidence" value="ECO:0007669"/>
    <property type="project" value="InterPro"/>
</dbReference>
<evidence type="ECO:0008006" key="2">
    <source>
        <dbReference type="Google" id="ProtNLM"/>
    </source>
</evidence>
<sequence>SILPYSDILAWCLIPNHFHLMVEVKRVIFNNVSLNHSIGRMLSSYTRAINNQEKRTGSLFQEHTQAICLTTIDGITASWYKINGITNINISQPERDYPVVCMAYIHNNPAKHGLEKKPDKWEFSSFREYKGLTDNCLINREKGLYYFNY</sequence>
<dbReference type="GO" id="GO:0006313">
    <property type="term" value="P:DNA transposition"/>
    <property type="evidence" value="ECO:0007669"/>
    <property type="project" value="InterPro"/>
</dbReference>
<name>X1C5W4_9ZZZZ</name>
<accession>X1C5W4</accession>
<evidence type="ECO:0000313" key="1">
    <source>
        <dbReference type="EMBL" id="GAG88717.1"/>
    </source>
</evidence>
<dbReference type="InterPro" id="IPR036515">
    <property type="entry name" value="Transposase_17_sf"/>
</dbReference>
<dbReference type="SUPFAM" id="SSF143422">
    <property type="entry name" value="Transposase IS200-like"/>
    <property type="match status" value="1"/>
</dbReference>
<dbReference type="EMBL" id="BART01014476">
    <property type="protein sequence ID" value="GAG88717.1"/>
    <property type="molecule type" value="Genomic_DNA"/>
</dbReference>
<dbReference type="GO" id="GO:0004803">
    <property type="term" value="F:transposase activity"/>
    <property type="evidence" value="ECO:0007669"/>
    <property type="project" value="InterPro"/>
</dbReference>
<comment type="caution">
    <text evidence="1">The sequence shown here is derived from an EMBL/GenBank/DDBJ whole genome shotgun (WGS) entry which is preliminary data.</text>
</comment>
<reference evidence="1" key="1">
    <citation type="journal article" date="2014" name="Front. Microbiol.">
        <title>High frequency of phylogenetically diverse reductive dehalogenase-homologous genes in deep subseafloor sedimentary metagenomes.</title>
        <authorList>
            <person name="Kawai M."/>
            <person name="Futagami T."/>
            <person name="Toyoda A."/>
            <person name="Takaki Y."/>
            <person name="Nishi S."/>
            <person name="Hori S."/>
            <person name="Arai W."/>
            <person name="Tsubouchi T."/>
            <person name="Morono Y."/>
            <person name="Uchiyama I."/>
            <person name="Ito T."/>
            <person name="Fujiyama A."/>
            <person name="Inagaki F."/>
            <person name="Takami H."/>
        </authorList>
    </citation>
    <scope>NUCLEOTIDE SEQUENCE</scope>
    <source>
        <strain evidence="1">Expedition CK06-06</strain>
    </source>
</reference>
<dbReference type="AlphaFoldDB" id="X1C5W4"/>
<dbReference type="PANTHER" id="PTHR34322">
    <property type="entry name" value="TRANSPOSASE, Y1_TNP DOMAIN-CONTAINING"/>
    <property type="match status" value="1"/>
</dbReference>
<feature type="non-terminal residue" evidence="1">
    <location>
        <position position="1"/>
    </location>
</feature>
<protein>
    <recommendedName>
        <fullName evidence="2">Transposase IS200-like domain-containing protein</fullName>
    </recommendedName>
</protein>
<gene>
    <name evidence="1" type="ORF">S01H4_28847</name>
</gene>
<proteinExistence type="predicted"/>
<feature type="non-terminal residue" evidence="1">
    <location>
        <position position="149"/>
    </location>
</feature>
<organism evidence="1">
    <name type="scientific">marine sediment metagenome</name>
    <dbReference type="NCBI Taxonomy" id="412755"/>
    <lineage>
        <taxon>unclassified sequences</taxon>
        <taxon>metagenomes</taxon>
        <taxon>ecological metagenomes</taxon>
    </lineage>
</organism>